<keyword evidence="2" id="KW-1185">Reference proteome</keyword>
<gene>
    <name evidence="1" type="ORF">CEXT_171111</name>
</gene>
<sequence length="73" mass="8532">MDDLPKDEDLLKRFRCIFRAPPPHVRSTSGTPYSTPFRDLSSLPNHLIQNKNEEFFQKPIYKARVDLQVVCDV</sequence>
<dbReference type="AlphaFoldDB" id="A0AAV4XTH2"/>
<evidence type="ECO:0000313" key="1">
    <source>
        <dbReference type="EMBL" id="GIY98337.1"/>
    </source>
</evidence>
<proteinExistence type="predicted"/>
<protein>
    <submittedName>
        <fullName evidence="1">Uncharacterized protein</fullName>
    </submittedName>
</protein>
<organism evidence="1 2">
    <name type="scientific">Caerostris extrusa</name>
    <name type="common">Bark spider</name>
    <name type="synonym">Caerostris bankana</name>
    <dbReference type="NCBI Taxonomy" id="172846"/>
    <lineage>
        <taxon>Eukaryota</taxon>
        <taxon>Metazoa</taxon>
        <taxon>Ecdysozoa</taxon>
        <taxon>Arthropoda</taxon>
        <taxon>Chelicerata</taxon>
        <taxon>Arachnida</taxon>
        <taxon>Araneae</taxon>
        <taxon>Araneomorphae</taxon>
        <taxon>Entelegynae</taxon>
        <taxon>Araneoidea</taxon>
        <taxon>Araneidae</taxon>
        <taxon>Caerostris</taxon>
    </lineage>
</organism>
<name>A0AAV4XTH2_CAEEX</name>
<dbReference type="Proteomes" id="UP001054945">
    <property type="component" value="Unassembled WGS sequence"/>
</dbReference>
<evidence type="ECO:0000313" key="2">
    <source>
        <dbReference type="Proteomes" id="UP001054945"/>
    </source>
</evidence>
<dbReference type="EMBL" id="BPLR01018280">
    <property type="protein sequence ID" value="GIY98337.1"/>
    <property type="molecule type" value="Genomic_DNA"/>
</dbReference>
<comment type="caution">
    <text evidence="1">The sequence shown here is derived from an EMBL/GenBank/DDBJ whole genome shotgun (WGS) entry which is preliminary data.</text>
</comment>
<accession>A0AAV4XTH2</accession>
<reference evidence="1 2" key="1">
    <citation type="submission" date="2021-06" db="EMBL/GenBank/DDBJ databases">
        <title>Caerostris extrusa draft genome.</title>
        <authorList>
            <person name="Kono N."/>
            <person name="Arakawa K."/>
        </authorList>
    </citation>
    <scope>NUCLEOTIDE SEQUENCE [LARGE SCALE GENOMIC DNA]</scope>
</reference>